<feature type="transmembrane region" description="Helical" evidence="5">
    <location>
        <begin position="162"/>
        <end position="185"/>
    </location>
</feature>
<reference evidence="7 8" key="1">
    <citation type="submission" date="2023-08" db="EMBL/GenBank/DDBJ databases">
        <title>A Necator americanus chromosomal reference genome.</title>
        <authorList>
            <person name="Ilik V."/>
            <person name="Petrzelkova K.J."/>
            <person name="Pardy F."/>
            <person name="Fuh T."/>
            <person name="Niatou-Singa F.S."/>
            <person name="Gouil Q."/>
            <person name="Baker L."/>
            <person name="Ritchie M.E."/>
            <person name="Jex A.R."/>
            <person name="Gazzola D."/>
            <person name="Li H."/>
            <person name="Toshio Fujiwara R."/>
            <person name="Zhan B."/>
            <person name="Aroian R.V."/>
            <person name="Pafco B."/>
            <person name="Schwarz E.M."/>
        </authorList>
    </citation>
    <scope>NUCLEOTIDE SEQUENCE [LARGE SCALE GENOMIC DNA]</scope>
    <source>
        <strain evidence="7 8">Aroian</strain>
        <tissue evidence="7">Whole animal</tissue>
    </source>
</reference>
<gene>
    <name evidence="7" type="primary">Necator_chrII.g5027</name>
    <name evidence="7" type="ORF">RB195_017235</name>
</gene>
<protein>
    <recommendedName>
        <fullName evidence="6">G-protein coupled receptors family 1 profile domain-containing protein</fullName>
    </recommendedName>
</protein>
<comment type="caution">
    <text evidence="7">The sequence shown here is derived from an EMBL/GenBank/DDBJ whole genome shotgun (WGS) entry which is preliminary data.</text>
</comment>
<evidence type="ECO:0000256" key="2">
    <source>
        <dbReference type="ARBA" id="ARBA00022692"/>
    </source>
</evidence>
<keyword evidence="2 5" id="KW-0812">Transmembrane</keyword>
<dbReference type="InterPro" id="IPR017452">
    <property type="entry name" value="GPCR_Rhodpsn_7TM"/>
</dbReference>
<sequence>MKVFLFFFLEFQPEAANMHGYRPVVASDRPELFGMWHISFCFYEVFGAIGIIPNILLLFVLLAHRSYRKDYKLPILLCIADATNCLAILTLGVHSVTIYTTAIRDKIVPEETSLSCALSAPVYLRNIGNVMSPLVHGAIAFDRFICVKYPLWYRSNIATRQLLLPLVVVVAVLLFLPIGFYLAFLRRNSGPVKFFCGRRASFGNFYTMIIYVVLVFGYFLAFLSNVFSFILVRTGRSRNASLARSLKIAVIVSFVSFLLISVPNASSFLDIINPISPLTLQISTYLSVIAYSINLFLYIALSPEFRHRTLHSITCGYRKAFPESQAHIEVLEKKTTTIRS</sequence>
<name>A0ABR1C4B7_NECAM</name>
<dbReference type="PANTHER" id="PTHR23360">
    <property type="entry name" value="G-PROTEIN COUPLED RECEPTORS FAMILY 1 PROFILE DOMAIN-CONTAINING PROTEIN-RELATED"/>
    <property type="match status" value="1"/>
</dbReference>
<evidence type="ECO:0000256" key="1">
    <source>
        <dbReference type="ARBA" id="ARBA00004370"/>
    </source>
</evidence>
<evidence type="ECO:0000256" key="3">
    <source>
        <dbReference type="ARBA" id="ARBA00022989"/>
    </source>
</evidence>
<evidence type="ECO:0000256" key="5">
    <source>
        <dbReference type="SAM" id="Phobius"/>
    </source>
</evidence>
<evidence type="ECO:0000256" key="4">
    <source>
        <dbReference type="ARBA" id="ARBA00023136"/>
    </source>
</evidence>
<dbReference type="PRINTS" id="PR00237">
    <property type="entry name" value="GPCRRHODOPSN"/>
</dbReference>
<dbReference type="InterPro" id="IPR000276">
    <property type="entry name" value="GPCR_Rhodpsn"/>
</dbReference>
<dbReference type="InterPro" id="IPR047130">
    <property type="entry name" value="7TM_GPCR_Srsx_nematod"/>
</dbReference>
<evidence type="ECO:0000313" key="7">
    <source>
        <dbReference type="EMBL" id="KAK6733367.1"/>
    </source>
</evidence>
<organism evidence="7 8">
    <name type="scientific">Necator americanus</name>
    <name type="common">Human hookworm</name>
    <dbReference type="NCBI Taxonomy" id="51031"/>
    <lineage>
        <taxon>Eukaryota</taxon>
        <taxon>Metazoa</taxon>
        <taxon>Ecdysozoa</taxon>
        <taxon>Nematoda</taxon>
        <taxon>Chromadorea</taxon>
        <taxon>Rhabditida</taxon>
        <taxon>Rhabditina</taxon>
        <taxon>Rhabditomorpha</taxon>
        <taxon>Strongyloidea</taxon>
        <taxon>Ancylostomatidae</taxon>
        <taxon>Bunostominae</taxon>
        <taxon>Necator</taxon>
    </lineage>
</organism>
<dbReference type="Pfam" id="PF10320">
    <property type="entry name" value="7TM_GPCR_Srsx"/>
    <property type="match status" value="1"/>
</dbReference>
<keyword evidence="4 5" id="KW-0472">Membrane</keyword>
<keyword evidence="3 5" id="KW-1133">Transmembrane helix</keyword>
<evidence type="ECO:0000313" key="8">
    <source>
        <dbReference type="Proteomes" id="UP001303046"/>
    </source>
</evidence>
<dbReference type="EMBL" id="JAVFWL010000002">
    <property type="protein sequence ID" value="KAK6733367.1"/>
    <property type="molecule type" value="Genomic_DNA"/>
</dbReference>
<dbReference type="Gene3D" id="1.20.1070.10">
    <property type="entry name" value="Rhodopsin 7-helix transmembrane proteins"/>
    <property type="match status" value="1"/>
</dbReference>
<comment type="subcellular location">
    <subcellularLocation>
        <location evidence="1">Membrane</location>
    </subcellularLocation>
</comment>
<dbReference type="SUPFAM" id="SSF81321">
    <property type="entry name" value="Family A G protein-coupled receptor-like"/>
    <property type="match status" value="1"/>
</dbReference>
<feature type="domain" description="G-protein coupled receptors family 1 profile" evidence="6">
    <location>
        <begin position="53"/>
        <end position="298"/>
    </location>
</feature>
<dbReference type="Proteomes" id="UP001303046">
    <property type="component" value="Unassembled WGS sequence"/>
</dbReference>
<evidence type="ECO:0000259" key="6">
    <source>
        <dbReference type="PROSITE" id="PS50262"/>
    </source>
</evidence>
<feature type="transmembrane region" description="Helical" evidence="5">
    <location>
        <begin position="42"/>
        <end position="63"/>
    </location>
</feature>
<feature type="transmembrane region" description="Helical" evidence="5">
    <location>
        <begin position="244"/>
        <end position="262"/>
    </location>
</feature>
<accession>A0ABR1C4B7</accession>
<dbReference type="PROSITE" id="PS50262">
    <property type="entry name" value="G_PROTEIN_RECEP_F1_2"/>
    <property type="match status" value="1"/>
</dbReference>
<keyword evidence="8" id="KW-1185">Reference proteome</keyword>
<proteinExistence type="predicted"/>
<dbReference type="PANTHER" id="PTHR23360:SF29">
    <property type="entry name" value="G_PROTEIN_RECEP_F1_2 DOMAIN-CONTAINING PROTEIN"/>
    <property type="match status" value="1"/>
</dbReference>
<feature type="transmembrane region" description="Helical" evidence="5">
    <location>
        <begin position="282"/>
        <end position="301"/>
    </location>
</feature>
<dbReference type="InterPro" id="IPR019424">
    <property type="entry name" value="7TM_GPCR_Srsx"/>
</dbReference>
<feature type="transmembrane region" description="Helical" evidence="5">
    <location>
        <begin position="205"/>
        <end position="232"/>
    </location>
</feature>
<dbReference type="SMART" id="SM01381">
    <property type="entry name" value="7TM_GPCR_Srsx"/>
    <property type="match status" value="1"/>
</dbReference>